<comment type="caution">
    <text evidence="8">The sequence shown here is derived from an EMBL/GenBank/DDBJ whole genome shotgun (WGS) entry which is preliminary data.</text>
</comment>
<dbReference type="InterPro" id="IPR020846">
    <property type="entry name" value="MFS_dom"/>
</dbReference>
<reference evidence="8 9" key="1">
    <citation type="submission" date="2023-07" db="EMBL/GenBank/DDBJ databases">
        <title>Sorghum-associated microbial communities from plants grown in Nebraska, USA.</title>
        <authorList>
            <person name="Schachtman D."/>
        </authorList>
    </citation>
    <scope>NUCLEOTIDE SEQUENCE [LARGE SCALE GENOMIC DNA]</scope>
    <source>
        <strain evidence="8 9">BE316</strain>
    </source>
</reference>
<gene>
    <name evidence="8" type="ORF">J2X21_005026</name>
</gene>
<protein>
    <submittedName>
        <fullName evidence="8">MFS family arabinose efflux permease</fullName>
    </submittedName>
</protein>
<feature type="transmembrane region" description="Helical" evidence="6">
    <location>
        <begin position="383"/>
        <end position="401"/>
    </location>
</feature>
<feature type="domain" description="Major facilitator superfamily (MFS) profile" evidence="7">
    <location>
        <begin position="27"/>
        <end position="406"/>
    </location>
</feature>
<dbReference type="PROSITE" id="PS50850">
    <property type="entry name" value="MFS"/>
    <property type="match status" value="1"/>
</dbReference>
<evidence type="ECO:0000256" key="3">
    <source>
        <dbReference type="ARBA" id="ARBA00022692"/>
    </source>
</evidence>
<feature type="transmembrane region" description="Helical" evidence="6">
    <location>
        <begin position="119"/>
        <end position="141"/>
    </location>
</feature>
<dbReference type="PANTHER" id="PTHR43124">
    <property type="entry name" value="PURINE EFFLUX PUMP PBUE"/>
    <property type="match status" value="1"/>
</dbReference>
<evidence type="ECO:0000256" key="1">
    <source>
        <dbReference type="ARBA" id="ARBA00004651"/>
    </source>
</evidence>
<keyword evidence="2" id="KW-1003">Cell membrane</keyword>
<dbReference type="InterPro" id="IPR036259">
    <property type="entry name" value="MFS_trans_sf"/>
</dbReference>
<dbReference type="Gene3D" id="1.20.1250.20">
    <property type="entry name" value="MFS general substrate transporter like domains"/>
    <property type="match status" value="1"/>
</dbReference>
<keyword evidence="4 6" id="KW-1133">Transmembrane helix</keyword>
<organism evidence="8 9">
    <name type="scientific">Roseateles asaccharophilus</name>
    <dbReference type="NCBI Taxonomy" id="582607"/>
    <lineage>
        <taxon>Bacteria</taxon>
        <taxon>Pseudomonadati</taxon>
        <taxon>Pseudomonadota</taxon>
        <taxon>Betaproteobacteria</taxon>
        <taxon>Burkholderiales</taxon>
        <taxon>Sphaerotilaceae</taxon>
        <taxon>Roseateles</taxon>
    </lineage>
</organism>
<dbReference type="SUPFAM" id="SSF103473">
    <property type="entry name" value="MFS general substrate transporter"/>
    <property type="match status" value="1"/>
</dbReference>
<dbReference type="InterPro" id="IPR011701">
    <property type="entry name" value="MFS"/>
</dbReference>
<feature type="transmembrane region" description="Helical" evidence="6">
    <location>
        <begin position="320"/>
        <end position="345"/>
    </location>
</feature>
<feature type="transmembrane region" description="Helical" evidence="6">
    <location>
        <begin position="255"/>
        <end position="274"/>
    </location>
</feature>
<evidence type="ECO:0000313" key="8">
    <source>
        <dbReference type="EMBL" id="MDR7335859.1"/>
    </source>
</evidence>
<keyword evidence="5 6" id="KW-0472">Membrane</keyword>
<evidence type="ECO:0000256" key="2">
    <source>
        <dbReference type="ARBA" id="ARBA00022475"/>
    </source>
</evidence>
<evidence type="ECO:0000313" key="9">
    <source>
        <dbReference type="Proteomes" id="UP001180825"/>
    </source>
</evidence>
<dbReference type="Proteomes" id="UP001180825">
    <property type="component" value="Unassembled WGS sequence"/>
</dbReference>
<feature type="transmembrane region" description="Helical" evidence="6">
    <location>
        <begin position="153"/>
        <end position="174"/>
    </location>
</feature>
<feature type="transmembrane region" description="Helical" evidence="6">
    <location>
        <begin position="295"/>
        <end position="314"/>
    </location>
</feature>
<comment type="subcellular location">
    <subcellularLocation>
        <location evidence="1">Cell membrane</location>
        <topology evidence="1">Multi-pass membrane protein</topology>
    </subcellularLocation>
</comment>
<sequence>MRTEARTRSCGAEALLRLTMQTHRARVVASLGTTQTLAWASSYYLPAMLVRPIASELGVSQPTVFAAFSVALVVSALVGPHSGRRIDRWGGRPVLMTTSAIFALGLGLLAVATGPVSLFVAWAVLGVAMGSGLYEAAFASLVRLYGHEARGAITGITLIAGFASTVGWPLTAALEHGLGWRGACWTWAALHLLVGLPLNAWLPRAEYTAPAAGETPTDVKSEPAEPPLGVAISLAWVFAVTWFISTAMAAHLPGLLAGTGTAPGVVIAIGMLVGPAQVGGRLLEFGFLRRLHPLYSARVAALMHPVGAMLLLALGGPVAAAFALLHGAGNGILTIAKGTLPLALFGPTGYGHRQGMLMLPARLAQALAPWLFGLLLAVLGTRVLWVSAGLALSALAALMLIRVPSRMQDESTSTTLEEPT</sequence>
<evidence type="ECO:0000259" key="7">
    <source>
        <dbReference type="PROSITE" id="PS50850"/>
    </source>
</evidence>
<feature type="transmembrane region" description="Helical" evidence="6">
    <location>
        <begin position="357"/>
        <end position="377"/>
    </location>
</feature>
<feature type="transmembrane region" description="Helical" evidence="6">
    <location>
        <begin position="228"/>
        <end position="249"/>
    </location>
</feature>
<dbReference type="Pfam" id="PF07690">
    <property type="entry name" value="MFS_1"/>
    <property type="match status" value="1"/>
</dbReference>
<evidence type="ECO:0000256" key="5">
    <source>
        <dbReference type="ARBA" id="ARBA00023136"/>
    </source>
</evidence>
<keyword evidence="3 6" id="KW-0812">Transmembrane</keyword>
<keyword evidence="9" id="KW-1185">Reference proteome</keyword>
<name>A0ABU2AF65_9BURK</name>
<feature type="transmembrane region" description="Helical" evidence="6">
    <location>
        <begin position="65"/>
        <end position="82"/>
    </location>
</feature>
<evidence type="ECO:0000256" key="6">
    <source>
        <dbReference type="SAM" id="Phobius"/>
    </source>
</evidence>
<feature type="transmembrane region" description="Helical" evidence="6">
    <location>
        <begin position="94"/>
        <end position="113"/>
    </location>
</feature>
<dbReference type="InterPro" id="IPR050189">
    <property type="entry name" value="MFS_Efflux_Transporters"/>
</dbReference>
<feature type="transmembrane region" description="Helical" evidence="6">
    <location>
        <begin position="27"/>
        <end position="45"/>
    </location>
</feature>
<evidence type="ECO:0000256" key="4">
    <source>
        <dbReference type="ARBA" id="ARBA00022989"/>
    </source>
</evidence>
<dbReference type="EMBL" id="JAVDXV010000012">
    <property type="protein sequence ID" value="MDR7335859.1"/>
    <property type="molecule type" value="Genomic_DNA"/>
</dbReference>
<dbReference type="PANTHER" id="PTHR43124:SF3">
    <property type="entry name" value="CHLORAMPHENICOL EFFLUX PUMP RV0191"/>
    <property type="match status" value="1"/>
</dbReference>
<proteinExistence type="predicted"/>
<accession>A0ABU2AF65</accession>